<dbReference type="EMBL" id="BLIN01000005">
    <property type="protein sequence ID" value="GFE10069.1"/>
    <property type="molecule type" value="Genomic_DNA"/>
</dbReference>
<feature type="compositionally biased region" description="Polar residues" evidence="1">
    <location>
        <begin position="125"/>
        <end position="138"/>
    </location>
</feature>
<evidence type="ECO:0000256" key="1">
    <source>
        <dbReference type="SAM" id="MobiDB-lite"/>
    </source>
</evidence>
<keyword evidence="2" id="KW-0812">Transmembrane</keyword>
<dbReference type="Proteomes" id="UP000435837">
    <property type="component" value="Unassembled WGS sequence"/>
</dbReference>
<feature type="compositionally biased region" description="Low complexity" evidence="1">
    <location>
        <begin position="139"/>
        <end position="154"/>
    </location>
</feature>
<accession>A0A640SFK6</accession>
<dbReference type="AlphaFoldDB" id="A0A640SFK6"/>
<feature type="transmembrane region" description="Helical" evidence="2">
    <location>
        <begin position="45"/>
        <end position="66"/>
    </location>
</feature>
<name>A0A640SFK6_9ACTN</name>
<proteinExistence type="predicted"/>
<gene>
    <name evidence="3" type="ORF">Scani_63370</name>
</gene>
<evidence type="ECO:0000256" key="2">
    <source>
        <dbReference type="SAM" id="Phobius"/>
    </source>
</evidence>
<feature type="region of interest" description="Disordered" evidence="1">
    <location>
        <begin position="86"/>
        <end position="160"/>
    </location>
</feature>
<comment type="caution">
    <text evidence="3">The sequence shown here is derived from an EMBL/GenBank/DDBJ whole genome shotgun (WGS) entry which is preliminary data.</text>
</comment>
<protein>
    <recommendedName>
        <fullName evidence="5">Secreted protein</fullName>
    </recommendedName>
</protein>
<keyword evidence="2" id="KW-0472">Membrane</keyword>
<evidence type="ECO:0000313" key="4">
    <source>
        <dbReference type="Proteomes" id="UP000435837"/>
    </source>
</evidence>
<reference evidence="3 4" key="1">
    <citation type="submission" date="2019-12" db="EMBL/GenBank/DDBJ databases">
        <title>Whole genome shotgun sequence of Streptomyces caniferus NBRC 15389.</title>
        <authorList>
            <person name="Ichikawa N."/>
            <person name="Kimura A."/>
            <person name="Kitahashi Y."/>
            <person name="Komaki H."/>
            <person name="Tamura T."/>
        </authorList>
    </citation>
    <scope>NUCLEOTIDE SEQUENCE [LARGE SCALE GENOMIC DNA]</scope>
    <source>
        <strain evidence="3 4">NBRC 15389</strain>
    </source>
</reference>
<organism evidence="3 4">
    <name type="scientific">Streptomyces caniferus</name>
    <dbReference type="NCBI Taxonomy" id="285557"/>
    <lineage>
        <taxon>Bacteria</taxon>
        <taxon>Bacillati</taxon>
        <taxon>Actinomycetota</taxon>
        <taxon>Actinomycetes</taxon>
        <taxon>Kitasatosporales</taxon>
        <taxon>Streptomycetaceae</taxon>
        <taxon>Streptomyces</taxon>
    </lineage>
</organism>
<sequence>MGGTVRHSGRVPCPRLTARGRTPAYRTGCNGAVGWCSMSRMQRGLVHAAAWTLATGAAVTLSWFGVHTVLSGTMYDAPRALPLSGRMASSDTGQDDAAAPRVSSTHRPKPSRSPAHSPAPDDGTPSRTAAPSHSGTPRSSYPGPAAPGSSAPASDGRVKSYATDGGRVVFDMGSRSAELVSATPNSGWEMQVWKQDGWIRVDFSGGTDHTSVFCTWNGHPPTVETTGHGA</sequence>
<evidence type="ECO:0000313" key="3">
    <source>
        <dbReference type="EMBL" id="GFE10069.1"/>
    </source>
</evidence>
<evidence type="ECO:0008006" key="5">
    <source>
        <dbReference type="Google" id="ProtNLM"/>
    </source>
</evidence>
<keyword evidence="2" id="KW-1133">Transmembrane helix</keyword>